<feature type="compositionally biased region" description="Basic residues" evidence="2">
    <location>
        <begin position="107"/>
        <end position="119"/>
    </location>
</feature>
<reference evidence="3 4" key="1">
    <citation type="submission" date="2018-11" db="EMBL/GenBank/DDBJ databases">
        <authorList>
            <consortium name="Pathogen Informatics"/>
        </authorList>
    </citation>
    <scope>NUCLEOTIDE SEQUENCE [LARGE SCALE GENOMIC DNA]</scope>
</reference>
<keyword evidence="1" id="KW-0175">Coiled coil</keyword>
<proteinExistence type="predicted"/>
<evidence type="ECO:0000256" key="2">
    <source>
        <dbReference type="SAM" id="MobiDB-lite"/>
    </source>
</evidence>
<evidence type="ECO:0000313" key="3">
    <source>
        <dbReference type="EMBL" id="VDK55744.1"/>
    </source>
</evidence>
<feature type="region of interest" description="Disordered" evidence="2">
    <location>
        <begin position="96"/>
        <end position="126"/>
    </location>
</feature>
<evidence type="ECO:0008006" key="5">
    <source>
        <dbReference type="Google" id="ProtNLM"/>
    </source>
</evidence>
<accession>A0A3P6SL14</accession>
<feature type="compositionally biased region" description="Basic and acidic residues" evidence="2">
    <location>
        <begin position="200"/>
        <end position="213"/>
    </location>
</feature>
<sequence length="327" mass="37842">MSVEQWVNDELHSIVGISDRTISQYVLALAKKSNSTDDFIGKLRDNDALEINDGVRKFASQLMNKLPKAAPKVTQRKGPSAAVLREMELQRLSNSMKVLTDEPTPSHSRKSSHHVRKRRESSSDDEVGFPNVALFEIIEIYHSNLITYPPCKDDILLIRIQRGSWALWRHCKWSVVPAAPPKKFWDALQIRASTVASKPAETKSGKPQKHESSSDSDFEAVEGELDRDIKERDELAARIRKREKEKTRNVLEQKRKIADNKDLEDLTIDKLREESRRQYLAKRKDDKLDELRHVVADDETLFAHEDLTEKERKDMEYRKKVLEYAEQ</sequence>
<protein>
    <recommendedName>
        <fullName evidence="5">PWI domain-containing protein</fullName>
    </recommendedName>
</protein>
<evidence type="ECO:0000313" key="4">
    <source>
        <dbReference type="Proteomes" id="UP000271889"/>
    </source>
</evidence>
<keyword evidence="4" id="KW-1185">Reference proteome</keyword>
<feature type="compositionally biased region" description="Acidic residues" evidence="2">
    <location>
        <begin position="214"/>
        <end position="223"/>
    </location>
</feature>
<dbReference type="EMBL" id="UYRV01008596">
    <property type="protein sequence ID" value="VDK55744.1"/>
    <property type="molecule type" value="Genomic_DNA"/>
</dbReference>
<feature type="region of interest" description="Disordered" evidence="2">
    <location>
        <begin position="195"/>
        <end position="223"/>
    </location>
</feature>
<dbReference type="Proteomes" id="UP000271889">
    <property type="component" value="Unassembled WGS sequence"/>
</dbReference>
<organism evidence="3 4">
    <name type="scientific">Cylicostephanus goldi</name>
    <name type="common">Nematode worm</name>
    <dbReference type="NCBI Taxonomy" id="71465"/>
    <lineage>
        <taxon>Eukaryota</taxon>
        <taxon>Metazoa</taxon>
        <taxon>Ecdysozoa</taxon>
        <taxon>Nematoda</taxon>
        <taxon>Chromadorea</taxon>
        <taxon>Rhabditida</taxon>
        <taxon>Rhabditina</taxon>
        <taxon>Rhabditomorpha</taxon>
        <taxon>Strongyloidea</taxon>
        <taxon>Strongylidae</taxon>
        <taxon>Cylicostephanus</taxon>
    </lineage>
</organism>
<dbReference type="OrthoDB" id="5850105at2759"/>
<gene>
    <name evidence="3" type="ORF">CGOC_LOCUS3409</name>
</gene>
<name>A0A3P6SL14_CYLGO</name>
<evidence type="ECO:0000256" key="1">
    <source>
        <dbReference type="SAM" id="Coils"/>
    </source>
</evidence>
<dbReference type="AlphaFoldDB" id="A0A3P6SL14"/>
<feature type="non-terminal residue" evidence="3">
    <location>
        <position position="327"/>
    </location>
</feature>
<feature type="coiled-coil region" evidence="1">
    <location>
        <begin position="225"/>
        <end position="261"/>
    </location>
</feature>